<protein>
    <submittedName>
        <fullName evidence="1">Uncharacterized protein</fullName>
    </submittedName>
</protein>
<proteinExistence type="predicted"/>
<dbReference type="Proteomes" id="UP001302719">
    <property type="component" value="Chromosome"/>
</dbReference>
<reference evidence="1 2" key="1">
    <citation type="submission" date="2023-01" db="EMBL/GenBank/DDBJ databases">
        <title>Cultivation and genomic characterization of new, ubiquitous marine nitrite-oxidizing bacteria from the Nitrospirales.</title>
        <authorList>
            <person name="Mueller A.J."/>
            <person name="Daebeler A."/>
            <person name="Herbold C.W."/>
            <person name="Kirkegaard R.H."/>
            <person name="Daims H."/>
        </authorList>
    </citation>
    <scope>NUCLEOTIDE SEQUENCE [LARGE SCALE GENOMIC DNA]</scope>
    <source>
        <strain evidence="1 2">VA</strain>
    </source>
</reference>
<dbReference type="EMBL" id="CP116967">
    <property type="protein sequence ID" value="WNM58105.1"/>
    <property type="molecule type" value="Genomic_DNA"/>
</dbReference>
<gene>
    <name evidence="1" type="ORF">PP769_19375</name>
</gene>
<dbReference type="AlphaFoldDB" id="A0AA96GDC1"/>
<name>A0AA96GDC1_9BACT</name>
<sequence length="140" mass="15638">MKVFAYVLVGVLGGIGIMMFSAGEGQQSSLLSPVGHVMAATDTEDPKPWTGDDLLEMAQIYDQQADELQMDAVRIEQRATSLMLKPHMDPKGFQRTSLMHVASSRWKAARDLREMAVMHRAEGQRLLALKNPDRKNPERS</sequence>
<accession>A0AA96GDC1</accession>
<evidence type="ECO:0000313" key="1">
    <source>
        <dbReference type="EMBL" id="WNM58105.1"/>
    </source>
</evidence>
<evidence type="ECO:0000313" key="2">
    <source>
        <dbReference type="Proteomes" id="UP001302719"/>
    </source>
</evidence>
<dbReference type="KEGG" id="nall:PP769_19375"/>
<keyword evidence="2" id="KW-1185">Reference proteome</keyword>
<organism evidence="1 2">
    <name type="scientific">Candidatus Nitrospira allomarina</name>
    <dbReference type="NCBI Taxonomy" id="3020900"/>
    <lineage>
        <taxon>Bacteria</taxon>
        <taxon>Pseudomonadati</taxon>
        <taxon>Nitrospirota</taxon>
        <taxon>Nitrospiria</taxon>
        <taxon>Nitrospirales</taxon>
        <taxon>Nitrospiraceae</taxon>
        <taxon>Nitrospira</taxon>
    </lineage>
</organism>
<dbReference type="RefSeq" id="WP_312643448.1">
    <property type="nucleotide sequence ID" value="NZ_CP116967.1"/>
</dbReference>